<gene>
    <name evidence="6" type="ORF">GJU40_06810</name>
</gene>
<dbReference type="PANTHER" id="PTHR39157">
    <property type="entry name" value="INTEGRAL MEMBRANE PROTEIN-RELATED"/>
    <property type="match status" value="1"/>
</dbReference>
<feature type="transmembrane region" description="Helical" evidence="5">
    <location>
        <begin position="112"/>
        <end position="133"/>
    </location>
</feature>
<protein>
    <submittedName>
        <fullName evidence="6">DoxX family membrane protein</fullName>
    </submittedName>
</protein>
<accession>A0A7X2IY06</accession>
<keyword evidence="7" id="KW-1185">Reference proteome</keyword>
<keyword evidence="3 5" id="KW-1133">Transmembrane helix</keyword>
<dbReference type="GO" id="GO:0016020">
    <property type="term" value="C:membrane"/>
    <property type="evidence" value="ECO:0007669"/>
    <property type="project" value="UniProtKB-SubCell"/>
</dbReference>
<evidence type="ECO:0000256" key="5">
    <source>
        <dbReference type="SAM" id="Phobius"/>
    </source>
</evidence>
<keyword evidence="4 5" id="KW-0472">Membrane</keyword>
<dbReference type="RefSeq" id="WP_154307013.1">
    <property type="nucleotide sequence ID" value="NZ_WKKI01000008.1"/>
</dbReference>
<feature type="transmembrane region" description="Helical" evidence="5">
    <location>
        <begin position="85"/>
        <end position="106"/>
    </location>
</feature>
<dbReference type="EMBL" id="WKKI01000008">
    <property type="protein sequence ID" value="MRX71883.1"/>
    <property type="molecule type" value="Genomic_DNA"/>
</dbReference>
<evidence type="ECO:0000256" key="3">
    <source>
        <dbReference type="ARBA" id="ARBA00022989"/>
    </source>
</evidence>
<evidence type="ECO:0000256" key="1">
    <source>
        <dbReference type="ARBA" id="ARBA00004141"/>
    </source>
</evidence>
<dbReference type="InterPro" id="IPR032808">
    <property type="entry name" value="DoxX"/>
</dbReference>
<evidence type="ECO:0000313" key="7">
    <source>
        <dbReference type="Proteomes" id="UP000448867"/>
    </source>
</evidence>
<name>A0A7X2IY06_9BACI</name>
<reference evidence="6 7" key="1">
    <citation type="submission" date="2019-11" db="EMBL/GenBank/DDBJ databases">
        <title>Bacillus lacus genome.</title>
        <authorList>
            <person name="Allen C.J."/>
            <person name="Newman J.D."/>
        </authorList>
    </citation>
    <scope>NUCLEOTIDE SEQUENCE [LARGE SCALE GENOMIC DNA]</scope>
    <source>
        <strain evidence="6 7">KCTC 33946</strain>
    </source>
</reference>
<dbReference type="PANTHER" id="PTHR39157:SF1">
    <property type="entry name" value="DOXX FAMILY PROTEIN"/>
    <property type="match status" value="1"/>
</dbReference>
<comment type="caution">
    <text evidence="6">The sequence shown here is derived from an EMBL/GenBank/DDBJ whole genome shotgun (WGS) entry which is preliminary data.</text>
</comment>
<proteinExistence type="predicted"/>
<dbReference type="Proteomes" id="UP000448867">
    <property type="component" value="Unassembled WGS sequence"/>
</dbReference>
<sequence length="174" mass="18903">MRKWHEHQLAAMAWTVLRIWLGVKWLEAGWYKVVDGFDAEGFLHGAIAKAAGDSPAVAGWYAAFLEGFALPNVKLFNILIPWGEVLVGIGLILGVATIPALLAAAFMNLNFLLAGTVSTNPILITAAFILLFVRKDAYAWGGDRVLIPYIKKVVKRGNQHRNGKGKTGGNAVVH</sequence>
<evidence type="ECO:0000313" key="6">
    <source>
        <dbReference type="EMBL" id="MRX71883.1"/>
    </source>
</evidence>
<comment type="subcellular location">
    <subcellularLocation>
        <location evidence="1">Membrane</location>
        <topology evidence="1">Multi-pass membrane protein</topology>
    </subcellularLocation>
</comment>
<organism evidence="6 7">
    <name type="scientific">Metabacillus lacus</name>
    <dbReference type="NCBI Taxonomy" id="1983721"/>
    <lineage>
        <taxon>Bacteria</taxon>
        <taxon>Bacillati</taxon>
        <taxon>Bacillota</taxon>
        <taxon>Bacilli</taxon>
        <taxon>Bacillales</taxon>
        <taxon>Bacillaceae</taxon>
        <taxon>Metabacillus</taxon>
    </lineage>
</organism>
<evidence type="ECO:0000256" key="2">
    <source>
        <dbReference type="ARBA" id="ARBA00022692"/>
    </source>
</evidence>
<dbReference type="AlphaFoldDB" id="A0A7X2IY06"/>
<dbReference type="OrthoDB" id="26941at2"/>
<dbReference type="Pfam" id="PF07681">
    <property type="entry name" value="DoxX"/>
    <property type="match status" value="1"/>
</dbReference>
<evidence type="ECO:0000256" key="4">
    <source>
        <dbReference type="ARBA" id="ARBA00023136"/>
    </source>
</evidence>
<keyword evidence="2 5" id="KW-0812">Transmembrane</keyword>